<dbReference type="Gene3D" id="2.40.420.20">
    <property type="match status" value="1"/>
</dbReference>
<dbReference type="SUPFAM" id="SSF111369">
    <property type="entry name" value="HlyD-like secretion proteins"/>
    <property type="match status" value="1"/>
</dbReference>
<keyword evidence="3" id="KW-0813">Transport</keyword>
<keyword evidence="4" id="KW-0175">Coiled coil</keyword>
<gene>
    <name evidence="9" type="ORF">FHY67_08795</name>
</gene>
<dbReference type="InterPro" id="IPR058792">
    <property type="entry name" value="Beta-barrel_RND_2"/>
</dbReference>
<dbReference type="Pfam" id="PF25876">
    <property type="entry name" value="HH_MFP_RND"/>
    <property type="match status" value="1"/>
</dbReference>
<accession>A0A8H2JYF0</accession>
<dbReference type="GeneID" id="56307254"/>
<evidence type="ECO:0000256" key="4">
    <source>
        <dbReference type="SAM" id="Coils"/>
    </source>
</evidence>
<dbReference type="GO" id="GO:0015562">
    <property type="term" value="F:efflux transmembrane transporter activity"/>
    <property type="evidence" value="ECO:0007669"/>
    <property type="project" value="TreeGrafter"/>
</dbReference>
<dbReference type="Proteomes" id="UP000314285">
    <property type="component" value="Unassembled WGS sequence"/>
</dbReference>
<evidence type="ECO:0000256" key="3">
    <source>
        <dbReference type="ARBA" id="ARBA00022448"/>
    </source>
</evidence>
<dbReference type="PANTHER" id="PTHR30469">
    <property type="entry name" value="MULTIDRUG RESISTANCE PROTEIN MDTA"/>
    <property type="match status" value="1"/>
</dbReference>
<name>A0A8H2JYF0_ACIRA</name>
<evidence type="ECO:0000313" key="10">
    <source>
        <dbReference type="Proteomes" id="UP000314285"/>
    </source>
</evidence>
<dbReference type="KEGG" id="arj:DOM24_14200"/>
<feature type="domain" description="Multidrug resistance protein MdtA-like C-terminal permuted SH3" evidence="8">
    <location>
        <begin position="282"/>
        <end position="341"/>
    </location>
</feature>
<feature type="coiled-coil region" evidence="4">
    <location>
        <begin position="92"/>
        <end position="157"/>
    </location>
</feature>
<reference evidence="9 10" key="1">
    <citation type="submission" date="2019-06" db="EMBL/GenBank/DDBJ databases">
        <title>Genome of Acinetobacter radioresistens APH1, a phenol degrading strain.</title>
        <authorList>
            <person name="Liu Y."/>
        </authorList>
    </citation>
    <scope>NUCLEOTIDE SEQUENCE [LARGE SCALE GENOMIC DNA]</scope>
    <source>
        <strain evidence="9 10">APH1</strain>
    </source>
</reference>
<feature type="domain" description="Multidrug resistance protein MdtA-like alpha-helical hairpin" evidence="5">
    <location>
        <begin position="100"/>
        <end position="156"/>
    </location>
</feature>
<sequence length="368" mass="40377">MSLTKSALVSLIFMCYLTLGGCSREAPQTEEIPYVMVAQPLTTHHEQKSYAGEVQARQQTALAFRVGGQVTARLAEVGDRVRAGQVLARLDVSDAQLQSNAARAQLESAQAALKIAADELQRFRQLLPMNAVSRSQYDAVENQYKSAESAYRQAQSNYQVSTNQTRYNQLQTNRAGVITERNIEVGQVVAAGQAAYQLAIDDDRDVVIGIPEQTTSAIKVGQTAWVTLWSQPQARLAAYVREISPAADESRTFKVKVALREGPSVIQLGQSARVFFDYSQPNVLSVPLSSVSAHEKQPYIWVLQPDQRIHKVPVQLGAYGRDSVPVLSGLKAGDWVVIGGVHLLHDKQRIHPVDRNNRPVKLAAGAQP</sequence>
<evidence type="ECO:0000259" key="6">
    <source>
        <dbReference type="Pfam" id="PF25917"/>
    </source>
</evidence>
<dbReference type="InterPro" id="IPR058627">
    <property type="entry name" value="MdtA-like_C"/>
</dbReference>
<dbReference type="PROSITE" id="PS51257">
    <property type="entry name" value="PROKAR_LIPOPROTEIN"/>
    <property type="match status" value="1"/>
</dbReference>
<dbReference type="RefSeq" id="WP_005404690.1">
    <property type="nucleotide sequence ID" value="NZ_BKVS01000016.1"/>
</dbReference>
<evidence type="ECO:0000259" key="5">
    <source>
        <dbReference type="Pfam" id="PF25876"/>
    </source>
</evidence>
<dbReference type="InterPro" id="IPR006143">
    <property type="entry name" value="RND_pump_MFP"/>
</dbReference>
<dbReference type="Pfam" id="PF25954">
    <property type="entry name" value="Beta-barrel_RND_2"/>
    <property type="match status" value="1"/>
</dbReference>
<comment type="caution">
    <text evidence="9">The sequence shown here is derived from an EMBL/GenBank/DDBJ whole genome shotgun (WGS) entry which is preliminary data.</text>
</comment>
<evidence type="ECO:0000259" key="8">
    <source>
        <dbReference type="Pfam" id="PF25967"/>
    </source>
</evidence>
<dbReference type="Pfam" id="PF25967">
    <property type="entry name" value="RND-MFP_C"/>
    <property type="match status" value="1"/>
</dbReference>
<dbReference type="Gene3D" id="2.40.50.100">
    <property type="match status" value="1"/>
</dbReference>
<evidence type="ECO:0000259" key="7">
    <source>
        <dbReference type="Pfam" id="PF25954"/>
    </source>
</evidence>
<dbReference type="EMBL" id="VFBM01000006">
    <property type="protein sequence ID" value="TNX91647.1"/>
    <property type="molecule type" value="Genomic_DNA"/>
</dbReference>
<feature type="domain" description="CusB-like beta-barrel" evidence="7">
    <location>
        <begin position="207"/>
        <end position="274"/>
    </location>
</feature>
<evidence type="ECO:0000313" key="9">
    <source>
        <dbReference type="EMBL" id="TNX91647.1"/>
    </source>
</evidence>
<dbReference type="InterPro" id="IPR058624">
    <property type="entry name" value="MdtA-like_HH"/>
</dbReference>
<dbReference type="Pfam" id="PF25917">
    <property type="entry name" value="BSH_RND"/>
    <property type="match status" value="1"/>
</dbReference>
<protein>
    <submittedName>
        <fullName evidence="9">Efflux RND transporter periplasmic adaptor subunit</fullName>
    </submittedName>
</protein>
<organism evidence="9 10">
    <name type="scientific">Acinetobacter radioresistens</name>
    <dbReference type="NCBI Taxonomy" id="40216"/>
    <lineage>
        <taxon>Bacteria</taxon>
        <taxon>Pseudomonadati</taxon>
        <taxon>Pseudomonadota</taxon>
        <taxon>Gammaproteobacteria</taxon>
        <taxon>Moraxellales</taxon>
        <taxon>Moraxellaceae</taxon>
        <taxon>Acinetobacter</taxon>
    </lineage>
</organism>
<proteinExistence type="inferred from homology"/>
<dbReference type="InterPro" id="IPR058625">
    <property type="entry name" value="MdtA-like_BSH"/>
</dbReference>
<dbReference type="Gene3D" id="1.10.287.470">
    <property type="entry name" value="Helix hairpin bin"/>
    <property type="match status" value="1"/>
</dbReference>
<comment type="subcellular location">
    <subcellularLocation>
        <location evidence="1">Cell envelope</location>
    </subcellularLocation>
</comment>
<dbReference type="Gene3D" id="2.40.30.170">
    <property type="match status" value="1"/>
</dbReference>
<dbReference type="GO" id="GO:1990281">
    <property type="term" value="C:efflux pump complex"/>
    <property type="evidence" value="ECO:0007669"/>
    <property type="project" value="TreeGrafter"/>
</dbReference>
<comment type="similarity">
    <text evidence="2">Belongs to the membrane fusion protein (MFP) (TC 8.A.1) family.</text>
</comment>
<feature type="domain" description="Multidrug resistance protein MdtA-like barrel-sandwich hybrid" evidence="6">
    <location>
        <begin position="64"/>
        <end position="197"/>
    </location>
</feature>
<evidence type="ECO:0000256" key="1">
    <source>
        <dbReference type="ARBA" id="ARBA00004196"/>
    </source>
</evidence>
<evidence type="ECO:0000256" key="2">
    <source>
        <dbReference type="ARBA" id="ARBA00009477"/>
    </source>
</evidence>
<dbReference type="AlphaFoldDB" id="A0A8H2JYF0"/>
<dbReference type="NCBIfam" id="TIGR01730">
    <property type="entry name" value="RND_mfp"/>
    <property type="match status" value="1"/>
</dbReference>
<dbReference type="PANTHER" id="PTHR30469:SF15">
    <property type="entry name" value="HLYD FAMILY OF SECRETION PROTEINS"/>
    <property type="match status" value="1"/>
</dbReference>